<gene>
    <name evidence="2" type="ORF">HMPREF1476_01460</name>
</gene>
<reference evidence="2 3" key="1">
    <citation type="submission" date="2013-04" db="EMBL/GenBank/DDBJ databases">
        <title>The Genome Sequence of Sutterella wadsworthensis HGA0223.</title>
        <authorList>
            <consortium name="The Broad Institute Genomics Platform"/>
            <person name="Earl A."/>
            <person name="Ward D."/>
            <person name="Feldgarden M."/>
            <person name="Gevers D."/>
            <person name="Schmidt T.M."/>
            <person name="Dover J."/>
            <person name="Dai D."/>
            <person name="Walker B."/>
            <person name="Young S."/>
            <person name="Zeng Q."/>
            <person name="Gargeya S."/>
            <person name="Fitzgerald M."/>
            <person name="Haas B."/>
            <person name="Abouelleil A."/>
            <person name="Allen A.W."/>
            <person name="Alvarado L."/>
            <person name="Arachchi H.M."/>
            <person name="Berlin A.M."/>
            <person name="Chapman S.B."/>
            <person name="Gainer-Dewar J."/>
            <person name="Goldberg J."/>
            <person name="Griggs A."/>
            <person name="Gujja S."/>
            <person name="Hansen M."/>
            <person name="Howarth C."/>
            <person name="Imamovic A."/>
            <person name="Ireland A."/>
            <person name="Larimer J."/>
            <person name="McCowan C."/>
            <person name="Murphy C."/>
            <person name="Pearson M."/>
            <person name="Poon T.W."/>
            <person name="Priest M."/>
            <person name="Roberts A."/>
            <person name="Saif S."/>
            <person name="Shea T."/>
            <person name="Sisk P."/>
            <person name="Sykes S."/>
            <person name="Wortman J."/>
            <person name="Nusbaum C."/>
            <person name="Birren B."/>
        </authorList>
    </citation>
    <scope>NUCLEOTIDE SEQUENCE [LARGE SCALE GENOMIC DNA]</scope>
    <source>
        <strain evidence="2 3">HGA0223</strain>
    </source>
</reference>
<organism evidence="2 3">
    <name type="scientific">Sutterella wadsworthensis HGA0223</name>
    <dbReference type="NCBI Taxonomy" id="1203554"/>
    <lineage>
        <taxon>Bacteria</taxon>
        <taxon>Pseudomonadati</taxon>
        <taxon>Pseudomonadota</taxon>
        <taxon>Betaproteobacteria</taxon>
        <taxon>Burkholderiales</taxon>
        <taxon>Sutterellaceae</taxon>
        <taxon>Sutterella</taxon>
    </lineage>
</organism>
<dbReference type="InterPro" id="IPR025531">
    <property type="entry name" value="DUF4418"/>
</dbReference>
<dbReference type="eggNOG" id="ENOG5030YIW">
    <property type="taxonomic scope" value="Bacteria"/>
</dbReference>
<dbReference type="PATRIC" id="fig|1203554.3.peg.1533"/>
<accession>S3BBN6</accession>
<proteinExistence type="predicted"/>
<sequence>MNSNHPALISGGLFFVIGLALAAALFTGLLPHCWHNGPSVCYWMTRAAGGASAVVAFLGLAMMFSRSAGAGFGMAVGVFLNAILIAGVAGPLIGPCPSPMMHCHSITQPVLIVAAAVIAVIALIEIRRLACR</sequence>
<feature type="transmembrane region" description="Helical" evidence="1">
    <location>
        <begin position="106"/>
        <end position="126"/>
    </location>
</feature>
<evidence type="ECO:0008006" key="4">
    <source>
        <dbReference type="Google" id="ProtNLM"/>
    </source>
</evidence>
<keyword evidence="1" id="KW-1133">Transmembrane helix</keyword>
<evidence type="ECO:0000256" key="1">
    <source>
        <dbReference type="SAM" id="Phobius"/>
    </source>
</evidence>
<dbReference type="RefSeq" id="WP_016474670.1">
    <property type="nucleotide sequence ID" value="NZ_KE150480.1"/>
</dbReference>
<protein>
    <recommendedName>
        <fullName evidence="4">DUF4418 domain-containing protein</fullName>
    </recommendedName>
</protein>
<keyword evidence="1" id="KW-0812">Transmembrane</keyword>
<name>S3BBN6_9BURK</name>
<keyword evidence="1" id="KW-0472">Membrane</keyword>
<evidence type="ECO:0000313" key="3">
    <source>
        <dbReference type="Proteomes" id="UP000014400"/>
    </source>
</evidence>
<feature type="transmembrane region" description="Helical" evidence="1">
    <location>
        <begin position="71"/>
        <end position="94"/>
    </location>
</feature>
<dbReference type="GeneID" id="64060745"/>
<comment type="caution">
    <text evidence="2">The sequence shown here is derived from an EMBL/GenBank/DDBJ whole genome shotgun (WGS) entry which is preliminary data.</text>
</comment>
<feature type="transmembrane region" description="Helical" evidence="1">
    <location>
        <begin position="42"/>
        <end position="64"/>
    </location>
</feature>
<dbReference type="AlphaFoldDB" id="S3BBN6"/>
<dbReference type="EMBL" id="ATCF01000021">
    <property type="protein sequence ID" value="EPD98718.1"/>
    <property type="molecule type" value="Genomic_DNA"/>
</dbReference>
<dbReference type="HOGENOM" id="CLU_134846_2_0_4"/>
<evidence type="ECO:0000313" key="2">
    <source>
        <dbReference type="EMBL" id="EPD98718.1"/>
    </source>
</evidence>
<dbReference type="Pfam" id="PF14387">
    <property type="entry name" value="DUF4418"/>
    <property type="match status" value="1"/>
</dbReference>
<keyword evidence="3" id="KW-1185">Reference proteome</keyword>
<feature type="transmembrane region" description="Helical" evidence="1">
    <location>
        <begin position="7"/>
        <end position="30"/>
    </location>
</feature>
<dbReference type="STRING" id="1203554.HMPREF1476_01460"/>
<dbReference type="Proteomes" id="UP000014400">
    <property type="component" value="Unassembled WGS sequence"/>
</dbReference>